<gene>
    <name evidence="1" type="ORF">ACFOSH_31690</name>
</gene>
<evidence type="ECO:0000313" key="1">
    <source>
        <dbReference type="EMBL" id="MFC3454022.1"/>
    </source>
</evidence>
<comment type="caution">
    <text evidence="1">The sequence shown here is derived from an EMBL/GenBank/DDBJ whole genome shotgun (WGS) entry which is preliminary data.</text>
</comment>
<dbReference type="EMBL" id="JBHRWK010000059">
    <property type="protein sequence ID" value="MFC3454022.1"/>
    <property type="molecule type" value="Genomic_DNA"/>
</dbReference>
<sequence>MPDLPPFDPAVHQALLTPLVAPKGDDPTTHHLDSRNGRSVARCGTQAVRLSLNWALVNCDRCRAAGQQPTPASGGRCPVGYRFRVGEVLFTVVGHREVAFGQVGCDVEGPGGVRQWVASEYIHEHGKQA</sequence>
<evidence type="ECO:0000313" key="2">
    <source>
        <dbReference type="Proteomes" id="UP001595645"/>
    </source>
</evidence>
<reference evidence="2" key="1">
    <citation type="journal article" date="2019" name="Int. J. Syst. Evol. Microbiol.">
        <title>The Global Catalogue of Microorganisms (GCM) 10K type strain sequencing project: providing services to taxonomists for standard genome sequencing and annotation.</title>
        <authorList>
            <consortium name="The Broad Institute Genomics Platform"/>
            <consortium name="The Broad Institute Genome Sequencing Center for Infectious Disease"/>
            <person name="Wu L."/>
            <person name="Ma J."/>
        </authorList>
    </citation>
    <scope>NUCLEOTIDE SEQUENCE [LARGE SCALE GENOMIC DNA]</scope>
    <source>
        <strain evidence="2">CGMCC 4.7676</strain>
    </source>
</reference>
<organism evidence="1 2">
    <name type="scientific">Amycolatopsis speibonae</name>
    <dbReference type="NCBI Taxonomy" id="1450224"/>
    <lineage>
        <taxon>Bacteria</taxon>
        <taxon>Bacillati</taxon>
        <taxon>Actinomycetota</taxon>
        <taxon>Actinomycetes</taxon>
        <taxon>Pseudonocardiales</taxon>
        <taxon>Pseudonocardiaceae</taxon>
        <taxon>Amycolatopsis</taxon>
    </lineage>
</organism>
<keyword evidence="2" id="KW-1185">Reference proteome</keyword>
<dbReference type="RefSeq" id="WP_378243164.1">
    <property type="nucleotide sequence ID" value="NZ_JBHRWK010000059.1"/>
</dbReference>
<proteinExistence type="predicted"/>
<name>A0ABV7P7V8_9PSEU</name>
<protein>
    <submittedName>
        <fullName evidence="1">Uncharacterized protein</fullName>
    </submittedName>
</protein>
<dbReference type="Proteomes" id="UP001595645">
    <property type="component" value="Unassembled WGS sequence"/>
</dbReference>
<accession>A0ABV7P7V8</accession>